<evidence type="ECO:0000256" key="1">
    <source>
        <dbReference type="SAM" id="SignalP"/>
    </source>
</evidence>
<accession>A0A9J7BQU4</accession>
<protein>
    <submittedName>
        <fullName evidence="2">Esterase family protein</fullName>
    </submittedName>
</protein>
<dbReference type="PANTHER" id="PTHR48098">
    <property type="entry name" value="ENTEROCHELIN ESTERASE-RELATED"/>
    <property type="match status" value="1"/>
</dbReference>
<dbReference type="KEGG" id="orp:MOP44_03115"/>
<proteinExistence type="predicted"/>
<organism evidence="2 3">
    <name type="scientific">Occallatibacter riparius</name>
    <dbReference type="NCBI Taxonomy" id="1002689"/>
    <lineage>
        <taxon>Bacteria</taxon>
        <taxon>Pseudomonadati</taxon>
        <taxon>Acidobacteriota</taxon>
        <taxon>Terriglobia</taxon>
        <taxon>Terriglobales</taxon>
        <taxon>Acidobacteriaceae</taxon>
        <taxon>Occallatibacter</taxon>
    </lineage>
</organism>
<dbReference type="SUPFAM" id="SSF53474">
    <property type="entry name" value="alpha/beta-Hydrolases"/>
    <property type="match status" value="1"/>
</dbReference>
<dbReference type="InterPro" id="IPR050583">
    <property type="entry name" value="Mycobacterial_A85_antigen"/>
</dbReference>
<feature type="chain" id="PRO_5039944142" evidence="1">
    <location>
        <begin position="20"/>
        <end position="292"/>
    </location>
</feature>
<feature type="signal peptide" evidence="1">
    <location>
        <begin position="1"/>
        <end position="19"/>
    </location>
</feature>
<name>A0A9J7BQU4_9BACT</name>
<dbReference type="AlphaFoldDB" id="A0A9J7BQU4"/>
<dbReference type="Pfam" id="PF00756">
    <property type="entry name" value="Esterase"/>
    <property type="match status" value="1"/>
</dbReference>
<dbReference type="PROSITE" id="PS51257">
    <property type="entry name" value="PROKAR_LIPOPROTEIN"/>
    <property type="match status" value="1"/>
</dbReference>
<dbReference type="PANTHER" id="PTHR48098:SF1">
    <property type="entry name" value="DIACYLGLYCEROL ACYLTRANSFERASE_MYCOLYLTRANSFERASE AG85A"/>
    <property type="match status" value="1"/>
</dbReference>
<dbReference type="RefSeq" id="WP_260794443.1">
    <property type="nucleotide sequence ID" value="NZ_CP093313.1"/>
</dbReference>
<dbReference type="InterPro" id="IPR029058">
    <property type="entry name" value="AB_hydrolase_fold"/>
</dbReference>
<dbReference type="GO" id="GO:0016747">
    <property type="term" value="F:acyltransferase activity, transferring groups other than amino-acyl groups"/>
    <property type="evidence" value="ECO:0007669"/>
    <property type="project" value="TreeGrafter"/>
</dbReference>
<sequence length="292" mass="32333">MNRARSCCLVVFGVCCLLAAGCRARGPVFVDRPRAFPGVQMQDVTFGSAALRRDITYRVYVPAQVQQGRKLPVIYLLHGGGGGFRDWSNYSDVGAYASRGYVLVMPDGGSSYWVNAAEGAKERYGDFLTQDLIADVEQRFPVATDRASRAVVGVSMGGYGAVELALRRPELFAFAGGISPALDVPSRKFSWRRWSQSKRFEQVFGADGSETRRAADPFVQVKTADPAKTPYLYITAGEQEPMLEPIRRFAGILQRRVFASEFHAKPGGHDWVEWDAQLPGCFERLMEKVSAR</sequence>
<evidence type="ECO:0000313" key="3">
    <source>
        <dbReference type="Proteomes" id="UP001059380"/>
    </source>
</evidence>
<dbReference type="Proteomes" id="UP001059380">
    <property type="component" value="Chromosome"/>
</dbReference>
<dbReference type="InterPro" id="IPR000801">
    <property type="entry name" value="Esterase-like"/>
</dbReference>
<dbReference type="EMBL" id="CP093313">
    <property type="protein sequence ID" value="UWZ84937.1"/>
    <property type="molecule type" value="Genomic_DNA"/>
</dbReference>
<dbReference type="Gene3D" id="3.40.50.1820">
    <property type="entry name" value="alpha/beta hydrolase"/>
    <property type="match status" value="1"/>
</dbReference>
<gene>
    <name evidence="2" type="ORF">MOP44_03115</name>
</gene>
<keyword evidence="1" id="KW-0732">Signal</keyword>
<keyword evidence="3" id="KW-1185">Reference proteome</keyword>
<reference evidence="2" key="1">
    <citation type="submission" date="2021-04" db="EMBL/GenBank/DDBJ databases">
        <title>Phylogenetic analysis of Acidobacteriaceae.</title>
        <authorList>
            <person name="Qiu L."/>
            <person name="Zhang Q."/>
        </authorList>
    </citation>
    <scope>NUCLEOTIDE SEQUENCE</scope>
    <source>
        <strain evidence="2">DSM 25168</strain>
    </source>
</reference>
<evidence type="ECO:0000313" key="2">
    <source>
        <dbReference type="EMBL" id="UWZ84937.1"/>
    </source>
</evidence>